<dbReference type="PANTHER" id="PTHR13947:SF37">
    <property type="entry name" value="LD18367P"/>
    <property type="match status" value="1"/>
</dbReference>
<organism evidence="3 4">
    <name type="scientific">Longimicrobium terrae</name>
    <dbReference type="NCBI Taxonomy" id="1639882"/>
    <lineage>
        <taxon>Bacteria</taxon>
        <taxon>Pseudomonadati</taxon>
        <taxon>Gemmatimonadota</taxon>
        <taxon>Longimicrobiia</taxon>
        <taxon>Longimicrobiales</taxon>
        <taxon>Longimicrobiaceae</taxon>
        <taxon>Longimicrobium</taxon>
    </lineage>
</organism>
<dbReference type="Gene3D" id="3.40.630.30">
    <property type="match status" value="1"/>
</dbReference>
<dbReference type="InterPro" id="IPR016181">
    <property type="entry name" value="Acyl_CoA_acyltransferase"/>
</dbReference>
<keyword evidence="4" id="KW-1185">Reference proteome</keyword>
<dbReference type="InterPro" id="IPR050769">
    <property type="entry name" value="NAT_camello-type"/>
</dbReference>
<accession>A0A841H504</accession>
<dbReference type="Pfam" id="PF13508">
    <property type="entry name" value="Acetyltransf_7"/>
    <property type="match status" value="1"/>
</dbReference>
<reference evidence="3 4" key="1">
    <citation type="submission" date="2020-08" db="EMBL/GenBank/DDBJ databases">
        <title>Genomic Encyclopedia of Type Strains, Phase IV (KMG-IV): sequencing the most valuable type-strain genomes for metagenomic binning, comparative biology and taxonomic classification.</title>
        <authorList>
            <person name="Goeker M."/>
        </authorList>
    </citation>
    <scope>NUCLEOTIDE SEQUENCE [LARGE SCALE GENOMIC DNA]</scope>
    <source>
        <strain evidence="3 4">DSM 29007</strain>
    </source>
</reference>
<evidence type="ECO:0000259" key="2">
    <source>
        <dbReference type="PROSITE" id="PS51186"/>
    </source>
</evidence>
<evidence type="ECO:0000313" key="4">
    <source>
        <dbReference type="Proteomes" id="UP000582837"/>
    </source>
</evidence>
<feature type="domain" description="N-acetyltransferase" evidence="2">
    <location>
        <begin position="6"/>
        <end position="149"/>
    </location>
</feature>
<dbReference type="CDD" id="cd04301">
    <property type="entry name" value="NAT_SF"/>
    <property type="match status" value="1"/>
</dbReference>
<dbReference type="PROSITE" id="PS51186">
    <property type="entry name" value="GNAT"/>
    <property type="match status" value="1"/>
</dbReference>
<dbReference type="AlphaFoldDB" id="A0A841H504"/>
<dbReference type="SUPFAM" id="SSF55729">
    <property type="entry name" value="Acyl-CoA N-acyltransferases (Nat)"/>
    <property type="match status" value="1"/>
</dbReference>
<dbReference type="EC" id="2.3.1.1" evidence="3"/>
<dbReference type="RefSeq" id="WP_170035117.1">
    <property type="nucleotide sequence ID" value="NZ_JABDTL010000001.1"/>
</dbReference>
<dbReference type="Proteomes" id="UP000582837">
    <property type="component" value="Unassembled WGS sequence"/>
</dbReference>
<keyword evidence="3" id="KW-0012">Acyltransferase</keyword>
<gene>
    <name evidence="3" type="ORF">HNQ61_004777</name>
</gene>
<dbReference type="PANTHER" id="PTHR13947">
    <property type="entry name" value="GNAT FAMILY N-ACETYLTRANSFERASE"/>
    <property type="match status" value="1"/>
</dbReference>
<evidence type="ECO:0000256" key="1">
    <source>
        <dbReference type="ARBA" id="ARBA00022679"/>
    </source>
</evidence>
<proteinExistence type="predicted"/>
<protein>
    <submittedName>
        <fullName evidence="3">Amino-acid N-acetyltransferase</fullName>
        <ecNumber evidence="3">2.3.1.1</ecNumber>
    </submittedName>
</protein>
<sequence length="152" mass="15963">MAATQWTLRPARAEDLEAVLRLTGDAALPGDGIREGWGDAYVVATDGNGVTGVAGVEVHGCAGLLRSVAVAPEARGTGLGQALTRDRVRWAREAGLDALYLLTTTAENFFPRLGFARVERADAPAELRESGEFRDVCPASAVVMRLVLADGG</sequence>
<evidence type="ECO:0000313" key="3">
    <source>
        <dbReference type="EMBL" id="MBB6073110.1"/>
    </source>
</evidence>
<name>A0A841H504_9BACT</name>
<dbReference type="InterPro" id="IPR000182">
    <property type="entry name" value="GNAT_dom"/>
</dbReference>
<dbReference type="EMBL" id="JACHIA010000021">
    <property type="protein sequence ID" value="MBB6073110.1"/>
    <property type="molecule type" value="Genomic_DNA"/>
</dbReference>
<dbReference type="NCBIfam" id="NF040501">
    <property type="entry name" value="resist_ArsN2"/>
    <property type="match status" value="1"/>
</dbReference>
<comment type="caution">
    <text evidence="3">The sequence shown here is derived from an EMBL/GenBank/DDBJ whole genome shotgun (WGS) entry which is preliminary data.</text>
</comment>
<keyword evidence="1 3" id="KW-0808">Transferase</keyword>
<dbReference type="GO" id="GO:0008080">
    <property type="term" value="F:N-acetyltransferase activity"/>
    <property type="evidence" value="ECO:0007669"/>
    <property type="project" value="InterPro"/>
</dbReference>